<feature type="region of interest" description="Disordered" evidence="1">
    <location>
        <begin position="250"/>
        <end position="281"/>
    </location>
</feature>
<feature type="domain" description="DUF4408" evidence="3">
    <location>
        <begin position="40"/>
        <end position="72"/>
    </location>
</feature>
<feature type="transmembrane region" description="Helical" evidence="2">
    <location>
        <begin position="12"/>
        <end position="34"/>
    </location>
</feature>
<dbReference type="OrthoDB" id="1933168at2759"/>
<evidence type="ECO:0000259" key="3">
    <source>
        <dbReference type="Pfam" id="PF14364"/>
    </source>
</evidence>
<feature type="transmembrane region" description="Helical" evidence="2">
    <location>
        <begin position="54"/>
        <end position="72"/>
    </location>
</feature>
<dbReference type="Pfam" id="PF14364">
    <property type="entry name" value="DUF4408"/>
    <property type="match status" value="1"/>
</dbReference>
<gene>
    <name evidence="4" type="ORF">FCM35_KLT15105</name>
</gene>
<keyword evidence="2" id="KW-0472">Membrane</keyword>
<feature type="compositionally biased region" description="Basic and acidic residues" evidence="1">
    <location>
        <begin position="340"/>
        <end position="349"/>
    </location>
</feature>
<keyword evidence="2" id="KW-0812">Transmembrane</keyword>
<dbReference type="Proteomes" id="UP000623129">
    <property type="component" value="Unassembled WGS sequence"/>
</dbReference>
<reference evidence="4" key="1">
    <citation type="submission" date="2020-01" db="EMBL/GenBank/DDBJ databases">
        <title>Genome sequence of Kobresia littledalei, the first chromosome-level genome in the family Cyperaceae.</title>
        <authorList>
            <person name="Qu G."/>
        </authorList>
    </citation>
    <scope>NUCLEOTIDE SEQUENCE</scope>
    <source>
        <strain evidence="4">C.B.Clarke</strain>
        <tissue evidence="4">Leaf</tissue>
    </source>
</reference>
<protein>
    <submittedName>
        <fullName evidence="4">Cotton fiber expressed protein</fullName>
    </submittedName>
</protein>
<dbReference type="InterPro" id="IPR008480">
    <property type="entry name" value="DUF761_pln"/>
</dbReference>
<dbReference type="PANTHER" id="PTHR33098">
    <property type="entry name" value="COTTON FIBER (DUF761)"/>
    <property type="match status" value="1"/>
</dbReference>
<evidence type="ECO:0000313" key="4">
    <source>
        <dbReference type="EMBL" id="KAF3320971.1"/>
    </source>
</evidence>
<feature type="region of interest" description="Disordered" evidence="1">
    <location>
        <begin position="204"/>
        <end position="230"/>
    </location>
</feature>
<dbReference type="Pfam" id="PF05553">
    <property type="entry name" value="DUF761"/>
    <property type="match status" value="1"/>
</dbReference>
<evidence type="ECO:0000256" key="1">
    <source>
        <dbReference type="SAM" id="MobiDB-lite"/>
    </source>
</evidence>
<comment type="caution">
    <text evidence="4">The sequence shown here is derived from an EMBL/GenBank/DDBJ whole genome shotgun (WGS) entry which is preliminary data.</text>
</comment>
<dbReference type="PANTHER" id="PTHR33098:SF109">
    <property type="entry name" value="OS07G0563400 PROTEIN"/>
    <property type="match status" value="1"/>
</dbReference>
<feature type="region of interest" description="Disordered" evidence="1">
    <location>
        <begin position="329"/>
        <end position="349"/>
    </location>
</feature>
<name>A0A833QEA9_9POAL</name>
<organism evidence="4 5">
    <name type="scientific">Carex littledalei</name>
    <dbReference type="NCBI Taxonomy" id="544730"/>
    <lineage>
        <taxon>Eukaryota</taxon>
        <taxon>Viridiplantae</taxon>
        <taxon>Streptophyta</taxon>
        <taxon>Embryophyta</taxon>
        <taxon>Tracheophyta</taxon>
        <taxon>Spermatophyta</taxon>
        <taxon>Magnoliopsida</taxon>
        <taxon>Liliopsida</taxon>
        <taxon>Poales</taxon>
        <taxon>Cyperaceae</taxon>
        <taxon>Cyperoideae</taxon>
        <taxon>Cariceae</taxon>
        <taxon>Carex</taxon>
        <taxon>Carex subgen. Euthyceras</taxon>
    </lineage>
</organism>
<evidence type="ECO:0000313" key="5">
    <source>
        <dbReference type="Proteomes" id="UP000623129"/>
    </source>
</evidence>
<sequence length="389" mass="43298">MGDYRGTTKLVTLSVGVVWTAVMLRFMGPTAYVSLSDWLPKAYVSLASWLTPPYLYLIINGIILSIAASSRFSPPKSVPVKDSTLVPVPGPDPVIVPVPVPEPVPEPVSVSFPDPVPVQVPPPVPVSSQERKPIFKIADDDEEDFVIKGPRWDMVEREDEEAVPAVPAMGTDSLVEPMVRADSMEMPSEYTKFTESMEKPLVSSRFSRKSVRPSPEGKALRVTKSRKGETLESTWRTITEGRPMPLARHLKKSDTCETRATRNNSGDMAPPPGPTMRKSETFHEKLGDESPLVGPTMRKAETFHEKRGLESPSVGSTMCKAETFHEKRGVESPLVGSGEMKVKREPSLGQDDLNRRVEAFIKKFNEEMRMQRQESFKHYMDMVSRGADQ</sequence>
<proteinExistence type="predicted"/>
<keyword evidence="2" id="KW-1133">Transmembrane helix</keyword>
<accession>A0A833QEA9</accession>
<dbReference type="AlphaFoldDB" id="A0A833QEA9"/>
<keyword evidence="5" id="KW-1185">Reference proteome</keyword>
<evidence type="ECO:0000256" key="2">
    <source>
        <dbReference type="SAM" id="Phobius"/>
    </source>
</evidence>
<dbReference type="InterPro" id="IPR025520">
    <property type="entry name" value="DUF4408"/>
</dbReference>
<dbReference type="EMBL" id="SWLB01000028">
    <property type="protein sequence ID" value="KAF3320971.1"/>
    <property type="molecule type" value="Genomic_DNA"/>
</dbReference>